<keyword evidence="1" id="KW-0479">Metal-binding</keyword>
<dbReference type="GO" id="GO:0046872">
    <property type="term" value="F:metal ion binding"/>
    <property type="evidence" value="ECO:0007669"/>
    <property type="project" value="UniProtKB-KW"/>
</dbReference>
<evidence type="ECO:0000256" key="2">
    <source>
        <dbReference type="ARBA" id="ARBA00023239"/>
    </source>
</evidence>
<evidence type="ECO:0000256" key="1">
    <source>
        <dbReference type="ARBA" id="ARBA00022723"/>
    </source>
</evidence>
<dbReference type="STRING" id="398512.Bccel_2366"/>
<comment type="caution">
    <text evidence="4">The sequence shown here is derived from an EMBL/GenBank/DDBJ whole genome shotgun (WGS) entry which is preliminary data.</text>
</comment>
<dbReference type="PATRIC" id="fig|398512.5.peg.2468"/>
<dbReference type="EMBL" id="LGTC01000001">
    <property type="protein sequence ID" value="KNY27101.1"/>
    <property type="molecule type" value="Genomic_DNA"/>
</dbReference>
<dbReference type="PANTHER" id="PTHR22789">
    <property type="entry name" value="FUCULOSE PHOSPHATE ALDOLASE"/>
    <property type="match status" value="1"/>
</dbReference>
<dbReference type="Proteomes" id="UP000036923">
    <property type="component" value="Unassembled WGS sequence"/>
</dbReference>
<dbReference type="AlphaFoldDB" id="A0A0L6JMS6"/>
<dbReference type="GO" id="GO:0008738">
    <property type="term" value="F:L-fuculose-phosphate aldolase activity"/>
    <property type="evidence" value="ECO:0007669"/>
    <property type="project" value="UniProtKB-EC"/>
</dbReference>
<dbReference type="InterPro" id="IPR036409">
    <property type="entry name" value="Aldolase_II/adducin_N_sf"/>
</dbReference>
<dbReference type="EC" id="4.1.2.17" evidence="4"/>
<dbReference type="Gene3D" id="3.40.225.10">
    <property type="entry name" value="Class II aldolase/adducin N-terminal domain"/>
    <property type="match status" value="1"/>
</dbReference>
<keyword evidence="2 4" id="KW-0456">Lyase</keyword>
<dbReference type="OrthoDB" id="9794581at2"/>
<keyword evidence="5" id="KW-1185">Reference proteome</keyword>
<gene>
    <name evidence="4" type="ORF">Bccel_2366</name>
</gene>
<dbReference type="InterPro" id="IPR050197">
    <property type="entry name" value="Aldolase_class_II_sugar_metab"/>
</dbReference>
<accession>A0A0L6JMS6</accession>
<dbReference type="SUPFAM" id="SSF53639">
    <property type="entry name" value="AraD/HMP-PK domain-like"/>
    <property type="match status" value="1"/>
</dbReference>
<dbReference type="GO" id="GO:0005829">
    <property type="term" value="C:cytosol"/>
    <property type="evidence" value="ECO:0007669"/>
    <property type="project" value="TreeGrafter"/>
</dbReference>
<reference evidence="5" key="1">
    <citation type="submission" date="2015-07" db="EMBL/GenBank/DDBJ databases">
        <title>Near-Complete Genome Sequence of the Cellulolytic Bacterium Bacteroides (Pseudobacteroides) cellulosolvens ATCC 35603.</title>
        <authorList>
            <person name="Dassa B."/>
            <person name="Utturkar S.M."/>
            <person name="Klingeman D.M."/>
            <person name="Hurt R.A."/>
            <person name="Keller M."/>
            <person name="Xu J."/>
            <person name="Reddy Y.H.K."/>
            <person name="Borovok I."/>
            <person name="Grinberg I.R."/>
            <person name="Lamed R."/>
            <person name="Zhivin O."/>
            <person name="Bayer E.A."/>
            <person name="Brown S.D."/>
        </authorList>
    </citation>
    <scope>NUCLEOTIDE SEQUENCE [LARGE SCALE GENOMIC DNA]</scope>
    <source>
        <strain evidence="5">DSM 2933</strain>
    </source>
</reference>
<dbReference type="InterPro" id="IPR001303">
    <property type="entry name" value="Aldolase_II/adducin_N"/>
</dbReference>
<protein>
    <submittedName>
        <fullName evidence="4">L-fuculose-phosphate aldolase</fullName>
        <ecNumber evidence="4">4.1.2.17</ecNumber>
    </submittedName>
</protein>
<dbReference type="eggNOG" id="COG0235">
    <property type="taxonomic scope" value="Bacteria"/>
</dbReference>
<dbReference type="Pfam" id="PF00596">
    <property type="entry name" value="Aldolase_II"/>
    <property type="match status" value="1"/>
</dbReference>
<name>A0A0L6JMS6_9FIRM</name>
<proteinExistence type="predicted"/>
<evidence type="ECO:0000313" key="5">
    <source>
        <dbReference type="Proteomes" id="UP000036923"/>
    </source>
</evidence>
<sequence length="211" mass="23616">MLEHIKSQLIEIAKLAYNKEMVNTYEGNISIRNGNYICITPSGFPKCLLKEEKIPVIDLDGNVIEGNLKPSSEWKLHALSYINRPDINGIIHSHSPYTTAYAVANKSIETKAYPEMIVFFDKIPLAAYGTQSTDDIFRGVEEFIANYDVILLANHGVLSMGEDVYKAFYKLEAAESIAKVLILSEMLGGGKALSEENLEQLYRIRKGNPKL</sequence>
<organism evidence="4 5">
    <name type="scientific">Pseudobacteroides cellulosolvens ATCC 35603 = DSM 2933</name>
    <dbReference type="NCBI Taxonomy" id="398512"/>
    <lineage>
        <taxon>Bacteria</taxon>
        <taxon>Bacillati</taxon>
        <taxon>Bacillota</taxon>
        <taxon>Clostridia</taxon>
        <taxon>Eubacteriales</taxon>
        <taxon>Oscillospiraceae</taxon>
        <taxon>Pseudobacteroides</taxon>
    </lineage>
</organism>
<dbReference type="SMART" id="SM01007">
    <property type="entry name" value="Aldolase_II"/>
    <property type="match status" value="1"/>
</dbReference>
<feature type="domain" description="Class II aldolase/adducin N-terminal" evidence="3">
    <location>
        <begin position="7"/>
        <end position="182"/>
    </location>
</feature>
<evidence type="ECO:0000259" key="3">
    <source>
        <dbReference type="SMART" id="SM01007"/>
    </source>
</evidence>
<evidence type="ECO:0000313" key="4">
    <source>
        <dbReference type="EMBL" id="KNY27101.1"/>
    </source>
</evidence>
<dbReference type="RefSeq" id="WP_036941671.1">
    <property type="nucleotide sequence ID" value="NZ_JQKC01000016.1"/>
</dbReference>
<dbReference type="PANTHER" id="PTHR22789:SF0">
    <property type="entry name" value="3-OXO-TETRONATE 4-PHOSPHATE DECARBOXYLASE-RELATED"/>
    <property type="match status" value="1"/>
</dbReference>
<dbReference type="GO" id="GO:0019323">
    <property type="term" value="P:pentose catabolic process"/>
    <property type="evidence" value="ECO:0007669"/>
    <property type="project" value="TreeGrafter"/>
</dbReference>